<reference evidence="2 3" key="1">
    <citation type="submission" date="2022-10" db="EMBL/GenBank/DDBJ databases">
        <title>The complete genomes of actinobacterial strains from the NBC collection.</title>
        <authorList>
            <person name="Joergensen T.S."/>
            <person name="Alvarez Arevalo M."/>
            <person name="Sterndorff E.B."/>
            <person name="Faurdal D."/>
            <person name="Vuksanovic O."/>
            <person name="Mourched A.-S."/>
            <person name="Charusanti P."/>
            <person name="Shaw S."/>
            <person name="Blin K."/>
            <person name="Weber T."/>
        </authorList>
    </citation>
    <scope>NUCLEOTIDE SEQUENCE [LARGE SCALE GENOMIC DNA]</scope>
    <source>
        <strain evidence="2 3">NBC 01774</strain>
    </source>
</reference>
<dbReference type="Proteomes" id="UP001344251">
    <property type="component" value="Chromosome"/>
</dbReference>
<sequence length="561" mass="57029">MAENTGALGISGCTNFENMSHHDLYAMVADGDHMQIGLMGTALVDAGKEISRITKDLEAYAKQVHWQGDGAQAFDDWTKTTAAESHKLGHYARSTGEAMVEAASALGQAKLMPKPPALRNFVETDPGKANGVTALTKDPAREDALAEMNRLASYYRTAQQKIAGQEAPNFQPASGFVPEPPLEDDRISNRQVLDRPANAGGMNEPTSAGAASSSGISSVEQHGGAPRSPGEDLQHDRQVGTSVDSTAPLAPAHPSPPHSGTSPDQLGGADGSPRVPPSSTTFPGDTKIPGGRGGAEPGSQNPISRRAAVPRGLGKATGDGIVGGSAQRGNPSVKHPRLPGGTVMGEEHGAMTPRPAGPGAARPANGSGMAQGGEGGSGQRPAPQRGGTVDRPRGPVMGEERSAARGLPGAGLPGNAGNSIRQDVRGVPGRRLAYEPGGTIGGSGALAAGNERGSGVPAPMNGKGNSGSAAAGTGMPTAASHNSESGRSVGRSQIPRGRANDFTPGGSGLTRATTPSNGVLPLASTPSQRRNGTSGQRPDYLREDDETWTAQHPPAVPPVIE</sequence>
<feature type="compositionally biased region" description="Gly residues" evidence="1">
    <location>
        <begin position="369"/>
        <end position="378"/>
    </location>
</feature>
<feature type="compositionally biased region" description="Low complexity" evidence="1">
    <location>
        <begin position="353"/>
        <end position="368"/>
    </location>
</feature>
<evidence type="ECO:0000313" key="3">
    <source>
        <dbReference type="Proteomes" id="UP001344251"/>
    </source>
</evidence>
<feature type="region of interest" description="Disordered" evidence="1">
    <location>
        <begin position="195"/>
        <end position="561"/>
    </location>
</feature>
<evidence type="ECO:0008006" key="4">
    <source>
        <dbReference type="Google" id="ProtNLM"/>
    </source>
</evidence>
<protein>
    <recommendedName>
        <fullName evidence="4">PPE family domain-containing protein</fullName>
    </recommendedName>
</protein>
<gene>
    <name evidence="2" type="ORF">OG863_22470</name>
</gene>
<feature type="compositionally biased region" description="Basic and acidic residues" evidence="1">
    <location>
        <begin position="388"/>
        <end position="403"/>
    </location>
</feature>
<feature type="compositionally biased region" description="Low complexity" evidence="1">
    <location>
        <begin position="461"/>
        <end position="474"/>
    </location>
</feature>
<organism evidence="2 3">
    <name type="scientific">Streptomyces decoyicus</name>
    <dbReference type="NCBI Taxonomy" id="249567"/>
    <lineage>
        <taxon>Bacteria</taxon>
        <taxon>Bacillati</taxon>
        <taxon>Actinomycetota</taxon>
        <taxon>Actinomycetes</taxon>
        <taxon>Kitasatosporales</taxon>
        <taxon>Streptomycetaceae</taxon>
        <taxon>Streptomyces</taxon>
    </lineage>
</organism>
<evidence type="ECO:0000256" key="1">
    <source>
        <dbReference type="SAM" id="MobiDB-lite"/>
    </source>
</evidence>
<accession>A0ABZ1FJ76</accession>
<keyword evidence="3" id="KW-1185">Reference proteome</keyword>
<name>A0ABZ1FJ76_9ACTN</name>
<evidence type="ECO:0000313" key="2">
    <source>
        <dbReference type="EMBL" id="WSB70492.1"/>
    </source>
</evidence>
<feature type="compositionally biased region" description="Polar residues" evidence="1">
    <location>
        <begin position="524"/>
        <end position="536"/>
    </location>
</feature>
<feature type="compositionally biased region" description="Low complexity" evidence="1">
    <location>
        <begin position="207"/>
        <end position="218"/>
    </location>
</feature>
<feature type="compositionally biased region" description="Basic and acidic residues" evidence="1">
    <location>
        <begin position="229"/>
        <end position="238"/>
    </location>
</feature>
<dbReference type="RefSeq" id="WP_326620047.1">
    <property type="nucleotide sequence ID" value="NZ_CP109106.1"/>
</dbReference>
<dbReference type="EMBL" id="CP109106">
    <property type="protein sequence ID" value="WSB70492.1"/>
    <property type="molecule type" value="Genomic_DNA"/>
</dbReference>
<proteinExistence type="predicted"/>